<proteinExistence type="predicted"/>
<reference evidence="2" key="1">
    <citation type="journal article" date="2020" name="Fungal Divers.">
        <title>Resolving the Mortierellaceae phylogeny through synthesis of multi-gene phylogenetics and phylogenomics.</title>
        <authorList>
            <person name="Vandepol N."/>
            <person name="Liber J."/>
            <person name="Desiro A."/>
            <person name="Na H."/>
            <person name="Kennedy M."/>
            <person name="Barry K."/>
            <person name="Grigoriev I.V."/>
            <person name="Miller A.N."/>
            <person name="O'Donnell K."/>
            <person name="Stajich J.E."/>
            <person name="Bonito G."/>
        </authorList>
    </citation>
    <scope>NUCLEOTIDE SEQUENCE</scope>
    <source>
        <strain evidence="2">CK1249</strain>
    </source>
</reference>
<comment type="caution">
    <text evidence="2">The sequence shown here is derived from an EMBL/GenBank/DDBJ whole genome shotgun (WGS) entry which is preliminary data.</text>
</comment>
<dbReference type="PANTHER" id="PTHR43792:SF1">
    <property type="entry name" value="N-ACETYLTRANSFERASE DOMAIN-CONTAINING PROTEIN"/>
    <property type="match status" value="1"/>
</dbReference>
<protein>
    <recommendedName>
        <fullName evidence="1">N-acetyltransferase domain-containing protein</fullName>
    </recommendedName>
</protein>
<dbReference type="Pfam" id="PF13302">
    <property type="entry name" value="Acetyltransf_3"/>
    <property type="match status" value="1"/>
</dbReference>
<organism evidence="2 3">
    <name type="scientific">Mortierella alpina</name>
    <name type="common">Oleaginous fungus</name>
    <name type="synonym">Mortierella renispora</name>
    <dbReference type="NCBI Taxonomy" id="64518"/>
    <lineage>
        <taxon>Eukaryota</taxon>
        <taxon>Fungi</taxon>
        <taxon>Fungi incertae sedis</taxon>
        <taxon>Mucoromycota</taxon>
        <taxon>Mortierellomycotina</taxon>
        <taxon>Mortierellomycetes</taxon>
        <taxon>Mortierellales</taxon>
        <taxon>Mortierellaceae</taxon>
        <taxon>Mortierella</taxon>
    </lineage>
</organism>
<accession>A0A9P6JEU9</accession>
<dbReference type="InterPro" id="IPR016181">
    <property type="entry name" value="Acyl_CoA_acyltransferase"/>
</dbReference>
<dbReference type="GO" id="GO:0016747">
    <property type="term" value="F:acyltransferase activity, transferring groups other than amino-acyl groups"/>
    <property type="evidence" value="ECO:0007669"/>
    <property type="project" value="InterPro"/>
</dbReference>
<name>A0A9P6JEU9_MORAP</name>
<gene>
    <name evidence="2" type="ORF">BGZ70_009639</name>
</gene>
<dbReference type="Proteomes" id="UP000738359">
    <property type="component" value="Unassembled WGS sequence"/>
</dbReference>
<evidence type="ECO:0000259" key="1">
    <source>
        <dbReference type="Pfam" id="PF13302"/>
    </source>
</evidence>
<evidence type="ECO:0000313" key="3">
    <source>
        <dbReference type="Proteomes" id="UP000738359"/>
    </source>
</evidence>
<dbReference type="PANTHER" id="PTHR43792">
    <property type="entry name" value="GNAT FAMILY, PUTATIVE (AFU_ORTHOLOGUE AFUA_3G00765)-RELATED-RELATED"/>
    <property type="match status" value="1"/>
</dbReference>
<dbReference type="EMBL" id="JAAAHY010000008">
    <property type="protein sequence ID" value="KAF9968717.1"/>
    <property type="molecule type" value="Genomic_DNA"/>
</dbReference>
<keyword evidence="3" id="KW-1185">Reference proteome</keyword>
<feature type="domain" description="N-acetyltransferase" evidence="1">
    <location>
        <begin position="15"/>
        <end position="155"/>
    </location>
</feature>
<sequence length="212" mass="24280">MADLSLIQPSIETARLTLDPPSEKDDEAMAAMLSDIPTMAYLRFKTKEESGGWTKAEIVDRRETQTKAILEKRGSTFYIHDKATGELAGVMGANVIDLESRNAVVGIILWKKYWSGGYGTEALYELMRGLFDDLKLHKIAYETTERNLGMRKFMEMTCGVPLEYIRRDEFICPALKEWVSLWQYEVFEDQWPRIKATLLENMKRGAAKHASK</sequence>
<dbReference type="InterPro" id="IPR000182">
    <property type="entry name" value="GNAT_dom"/>
</dbReference>
<dbReference type="AlphaFoldDB" id="A0A9P6JEU9"/>
<dbReference type="Gene3D" id="3.40.630.30">
    <property type="match status" value="1"/>
</dbReference>
<dbReference type="OrthoDB" id="64477at2759"/>
<dbReference type="InterPro" id="IPR051531">
    <property type="entry name" value="N-acetyltransferase"/>
</dbReference>
<dbReference type="SUPFAM" id="SSF55729">
    <property type="entry name" value="Acyl-CoA N-acyltransferases (Nat)"/>
    <property type="match status" value="1"/>
</dbReference>
<evidence type="ECO:0000313" key="2">
    <source>
        <dbReference type="EMBL" id="KAF9968717.1"/>
    </source>
</evidence>